<dbReference type="SMART" id="SM00487">
    <property type="entry name" value="DEXDc"/>
    <property type="match status" value="1"/>
</dbReference>
<name>A0ABN6ILL7_9MYCO</name>
<dbReference type="PROSITE" id="PS51192">
    <property type="entry name" value="HELICASE_ATP_BIND_1"/>
    <property type="match status" value="1"/>
</dbReference>
<dbReference type="InterPro" id="IPR006935">
    <property type="entry name" value="Helicase/UvrB_N"/>
</dbReference>
<evidence type="ECO:0000256" key="1">
    <source>
        <dbReference type="SAM" id="MobiDB-lite"/>
    </source>
</evidence>
<dbReference type="CDD" id="cd18032">
    <property type="entry name" value="DEXHc_RE_I_III_res"/>
    <property type="match status" value="1"/>
</dbReference>
<dbReference type="PANTHER" id="PTHR47396">
    <property type="entry name" value="TYPE I RESTRICTION ENZYME ECOKI R PROTEIN"/>
    <property type="match status" value="1"/>
</dbReference>
<dbReference type="InterPro" id="IPR001650">
    <property type="entry name" value="Helicase_C-like"/>
</dbReference>
<dbReference type="GO" id="GO:0004386">
    <property type="term" value="F:helicase activity"/>
    <property type="evidence" value="ECO:0007669"/>
    <property type="project" value="UniProtKB-KW"/>
</dbReference>
<dbReference type="InterPro" id="IPR027417">
    <property type="entry name" value="P-loop_NTPase"/>
</dbReference>
<proteinExistence type="predicted"/>
<dbReference type="PANTHER" id="PTHR47396:SF1">
    <property type="entry name" value="ATP-DEPENDENT HELICASE IRC3-RELATED"/>
    <property type="match status" value="1"/>
</dbReference>
<dbReference type="InterPro" id="IPR050742">
    <property type="entry name" value="Helicase_Restrict-Modif_Enz"/>
</dbReference>
<dbReference type="InterPro" id="IPR002145">
    <property type="entry name" value="CopG"/>
</dbReference>
<dbReference type="InterPro" id="IPR014001">
    <property type="entry name" value="Helicase_ATP-bd"/>
</dbReference>
<keyword evidence="3" id="KW-0547">Nucleotide-binding</keyword>
<feature type="region of interest" description="Disordered" evidence="1">
    <location>
        <begin position="21"/>
        <end position="42"/>
    </location>
</feature>
<feature type="domain" description="Helicase ATP-binding" evidence="2">
    <location>
        <begin position="356"/>
        <end position="525"/>
    </location>
</feature>
<gene>
    <name evidence="3" type="ORF">MTY59_45940</name>
</gene>
<accession>A0ABN6ILL7</accession>
<dbReference type="Pfam" id="PF08463">
    <property type="entry name" value="EcoEI_R_C"/>
    <property type="match status" value="1"/>
</dbReference>
<protein>
    <submittedName>
        <fullName evidence="3">DEAD/DEAH box helicase</fullName>
    </submittedName>
</protein>
<reference evidence="3 4" key="1">
    <citation type="submission" date="2021-07" db="EMBL/GenBank/DDBJ databases">
        <title>Complete genome sequence of nontuberculous Mycobacterium sp. TY59.</title>
        <authorList>
            <person name="Fukushima K."/>
        </authorList>
    </citation>
    <scope>NUCLEOTIDE SEQUENCE [LARGE SCALE GENOMIC DNA]</scope>
    <source>
        <strain evidence="3 4">TY59</strain>
    </source>
</reference>
<keyword evidence="3" id="KW-0378">Hydrolase</keyword>
<dbReference type="Pfam" id="PF00271">
    <property type="entry name" value="Helicase_C"/>
    <property type="match status" value="1"/>
</dbReference>
<dbReference type="NCBIfam" id="NF046051">
    <property type="entry name" value="restrict_EcoAI"/>
    <property type="match status" value="1"/>
</dbReference>
<dbReference type="CDD" id="cd18799">
    <property type="entry name" value="SF2_C_EcoAI-like"/>
    <property type="match status" value="1"/>
</dbReference>
<dbReference type="SUPFAM" id="SSF52540">
    <property type="entry name" value="P-loop containing nucleoside triphosphate hydrolases"/>
    <property type="match status" value="2"/>
</dbReference>
<dbReference type="Gene3D" id="3.40.50.300">
    <property type="entry name" value="P-loop containing nucleotide triphosphate hydrolases"/>
    <property type="match status" value="2"/>
</dbReference>
<feature type="compositionally biased region" description="Low complexity" evidence="1">
    <location>
        <begin position="29"/>
        <end position="42"/>
    </location>
</feature>
<dbReference type="Gene3D" id="3.90.1570.30">
    <property type="match status" value="1"/>
</dbReference>
<dbReference type="InterPro" id="IPR013670">
    <property type="entry name" value="EcoEI_R_C_dom"/>
</dbReference>
<dbReference type="Pfam" id="PF01402">
    <property type="entry name" value="RHH_1"/>
    <property type="match status" value="1"/>
</dbReference>
<dbReference type="Proteomes" id="UP000826012">
    <property type="component" value="Chromosome"/>
</dbReference>
<keyword evidence="4" id="KW-1185">Reference proteome</keyword>
<evidence type="ECO:0000313" key="4">
    <source>
        <dbReference type="Proteomes" id="UP000826012"/>
    </source>
</evidence>
<dbReference type="CDD" id="cd21631">
    <property type="entry name" value="RHH_CopG_NikR-like"/>
    <property type="match status" value="1"/>
</dbReference>
<dbReference type="Pfam" id="PF04851">
    <property type="entry name" value="ResIII"/>
    <property type="match status" value="1"/>
</dbReference>
<sequence>MKGGRVLTDADLEALANEAERGYDPAQFARSPGRPGRPRMGSAPAAVLPVRLHPDLDAAVKRRAAIERTSVSELVREAVRLYLKREVSTPAFVSSVDLEALADEAEAGYPVSAISRKPRARPRAEVVPVRVPPELKVALESRAEAEATSVSEIVRAALRAILGDPDPDPPPAAPARPRVWGPTEADTCRDYVVPKLKEAGWSDDQIIEQYRVTDGRIIKVGSKHRRAEALRADYVLEYRPGVPIGVVEAKREYSTPGQGMQQAKNYAQLLDVPFAYATNGLSIVENDSNTGIERANLPSFPSPDTLWGRYREWKGIRDDTVSDGLLFPFNRALHNSDGTIKEPRYYQRVAINRSIEAILGGRKRLLLTMATGTGKTFVSMQIVWKLWNSGWIRGRRPRILYLADRNVLIDQPIEREFKPAFGADAGSPIWKLRGSAKAGREIYFGLYQQLADGGVEPNGMFRQFAPDFFDLIIVDECHRGSARAESSWRAILNHFRPATQLGMTATPKRDETADTYAYFGGAPLFQYSLAQGIEDGFLAPYSVRRVVLSPDAHGWSPEPGQLDLFGKEIPAGLYTTKDFERVVSLLSRTEAAAKHLTNYLRGTDRFAKTIVFCANQVHADQMRRALHNANSDITPQHQDYVVRIVSDEKKVGQGHLSRFTDTDSQFPVIATTSELLSTGVDAPTVRNVVLFRPIGSMALFKQMIGRGTRLFPDDDKLSFDIIDYSGASALFSDPEFDGPPEQVVREEIDDEGSVVEDVVIEKPKLLVESPPVDQEADVDPDDLPEPRARFYVDDVEVYVTAEAAYELDPQTNRLRLVEYRDLVTQTVRSLFPSANELRAKWANRVSRREVVNALAARGVDAEELAERAGLAAADPIDVLVHLAWNQPLATRVDRARRVRKEHADFFAAFQPAAREVLDFLLEKYAEYGISELEDPAVLQVQPFSNLGTPVEIARRFGSVAELRDAQAKLGELVYVA</sequence>
<organism evidence="3 4">
    <name type="scientific">Mycobacterium senriense</name>
    <dbReference type="NCBI Taxonomy" id="2775496"/>
    <lineage>
        <taxon>Bacteria</taxon>
        <taxon>Bacillati</taxon>
        <taxon>Actinomycetota</taxon>
        <taxon>Actinomycetes</taxon>
        <taxon>Mycobacteriales</taxon>
        <taxon>Mycobacteriaceae</taxon>
        <taxon>Mycobacterium</taxon>
        <taxon>Mycobacterium avium complex (MAC)</taxon>
    </lineage>
</organism>
<evidence type="ECO:0000259" key="2">
    <source>
        <dbReference type="PROSITE" id="PS51192"/>
    </source>
</evidence>
<feature type="region of interest" description="Disordered" evidence="1">
    <location>
        <begin position="162"/>
        <end position="181"/>
    </location>
</feature>
<keyword evidence="3" id="KW-0347">Helicase</keyword>
<evidence type="ECO:0000313" key="3">
    <source>
        <dbReference type="EMBL" id="BCZ24739.1"/>
    </source>
</evidence>
<keyword evidence="3" id="KW-0067">ATP-binding</keyword>
<dbReference type="EMBL" id="AP024828">
    <property type="protein sequence ID" value="BCZ24739.1"/>
    <property type="molecule type" value="Genomic_DNA"/>
</dbReference>